<dbReference type="AlphaFoldDB" id="A0A8W8NKT0"/>
<dbReference type="Proteomes" id="UP000005408">
    <property type="component" value="Unassembled WGS sequence"/>
</dbReference>
<protein>
    <recommendedName>
        <fullName evidence="7">Protein sleepless</fullName>
    </recommendedName>
</protein>
<evidence type="ECO:0000313" key="5">
    <source>
        <dbReference type="EnsemblMetazoa" id="G6641.19:cds"/>
    </source>
</evidence>
<name>A0A8W8NKT0_MAGGI</name>
<proteinExistence type="predicted"/>
<keyword evidence="3" id="KW-0472">Membrane</keyword>
<keyword evidence="2" id="KW-0325">Glycoprotein</keyword>
<evidence type="ECO:0000256" key="1">
    <source>
        <dbReference type="ARBA" id="ARBA00022729"/>
    </source>
</evidence>
<dbReference type="Pfam" id="PF17064">
    <property type="entry name" value="QVR"/>
    <property type="match status" value="1"/>
</dbReference>
<organism evidence="5 6">
    <name type="scientific">Magallana gigas</name>
    <name type="common">Pacific oyster</name>
    <name type="synonym">Crassostrea gigas</name>
    <dbReference type="NCBI Taxonomy" id="29159"/>
    <lineage>
        <taxon>Eukaryota</taxon>
        <taxon>Metazoa</taxon>
        <taxon>Spiralia</taxon>
        <taxon>Lophotrochozoa</taxon>
        <taxon>Mollusca</taxon>
        <taxon>Bivalvia</taxon>
        <taxon>Autobranchia</taxon>
        <taxon>Pteriomorphia</taxon>
        <taxon>Ostreida</taxon>
        <taxon>Ostreoidea</taxon>
        <taxon>Ostreidae</taxon>
        <taxon>Magallana</taxon>
    </lineage>
</organism>
<evidence type="ECO:0000256" key="2">
    <source>
        <dbReference type="ARBA" id="ARBA00023180"/>
    </source>
</evidence>
<keyword evidence="1 4" id="KW-0732">Signal</keyword>
<keyword evidence="6" id="KW-1185">Reference proteome</keyword>
<dbReference type="PANTHER" id="PTHR33562:SF18">
    <property type="entry name" value="BOUDIN-RELATED"/>
    <property type="match status" value="1"/>
</dbReference>
<feature type="chain" id="PRO_5036496857" description="Protein sleepless" evidence="4">
    <location>
        <begin position="30"/>
        <end position="152"/>
    </location>
</feature>
<sequence>MWRVEAARILSLCLPTFCVIFCLITGTIAISCHVCNSNADTACGETLSGDFSKACASNGIGCRKAVIEDQFYGNLVVRSCYNNTYHNHTKLFGNFTRDTCTESRDLLECICDTDNCNGATFPWQPISSTLALVVGLSIASKLLLSKRSERVS</sequence>
<dbReference type="EnsemblMetazoa" id="G6641.19">
    <property type="protein sequence ID" value="G6641.19:cds"/>
    <property type="gene ID" value="G6641"/>
</dbReference>
<evidence type="ECO:0000256" key="4">
    <source>
        <dbReference type="SAM" id="SignalP"/>
    </source>
</evidence>
<dbReference type="InterPro" id="IPR050975">
    <property type="entry name" value="Sleep_regulator"/>
</dbReference>
<feature type="transmembrane region" description="Helical" evidence="3">
    <location>
        <begin position="123"/>
        <end position="144"/>
    </location>
</feature>
<dbReference type="GO" id="GO:0032222">
    <property type="term" value="P:regulation of synaptic transmission, cholinergic"/>
    <property type="evidence" value="ECO:0007669"/>
    <property type="project" value="InterPro"/>
</dbReference>
<feature type="signal peptide" evidence="4">
    <location>
        <begin position="1"/>
        <end position="29"/>
    </location>
</feature>
<keyword evidence="3" id="KW-1133">Transmembrane helix</keyword>
<evidence type="ECO:0000313" key="6">
    <source>
        <dbReference type="Proteomes" id="UP000005408"/>
    </source>
</evidence>
<dbReference type="PANTHER" id="PTHR33562">
    <property type="entry name" value="ATILLA, ISOFORM B-RELATED-RELATED"/>
    <property type="match status" value="1"/>
</dbReference>
<dbReference type="GO" id="GO:0030431">
    <property type="term" value="P:sleep"/>
    <property type="evidence" value="ECO:0007669"/>
    <property type="project" value="InterPro"/>
</dbReference>
<reference evidence="5" key="1">
    <citation type="submission" date="2022-08" db="UniProtKB">
        <authorList>
            <consortium name="EnsemblMetazoa"/>
        </authorList>
    </citation>
    <scope>IDENTIFICATION</scope>
    <source>
        <strain evidence="5">05x7-T-G4-1.051#20</strain>
    </source>
</reference>
<dbReference type="CDD" id="cd00117">
    <property type="entry name" value="TFP"/>
    <property type="match status" value="1"/>
</dbReference>
<dbReference type="PROSITE" id="PS51257">
    <property type="entry name" value="PROKAR_LIPOPROTEIN"/>
    <property type="match status" value="1"/>
</dbReference>
<evidence type="ECO:0008006" key="7">
    <source>
        <dbReference type="Google" id="ProtNLM"/>
    </source>
</evidence>
<dbReference type="InterPro" id="IPR031424">
    <property type="entry name" value="QVR-like"/>
</dbReference>
<evidence type="ECO:0000256" key="3">
    <source>
        <dbReference type="SAM" id="Phobius"/>
    </source>
</evidence>
<accession>A0A8W8NKT0</accession>
<keyword evidence="3" id="KW-0812">Transmembrane</keyword>